<dbReference type="Proteomes" id="UP000092691">
    <property type="component" value="Plasmid unnamed7"/>
</dbReference>
<dbReference type="EMBL" id="CP016288">
    <property type="protein sequence ID" value="ANP90075.1"/>
    <property type="molecule type" value="Genomic_DNA"/>
</dbReference>
<accession>A0A1B1CJX8</accession>
<keyword evidence="1" id="KW-0614">Plasmid</keyword>
<proteinExistence type="predicted"/>
<sequence length="91" mass="9820">MTDLQRWADHAIRQARVTLVAGKMNAMTAAVEVAAELGAAGPDADELKRRMDEPTGLPLPQEATAKAASGGVFVEDEMYFGNDRLHLVQII</sequence>
<name>A0A1B1CJX8_RHILE</name>
<protein>
    <submittedName>
        <fullName evidence="1">Uncharacterized protein</fullName>
    </submittedName>
</protein>
<organism evidence="1 2">
    <name type="scientific">Rhizobium leguminosarum</name>
    <dbReference type="NCBI Taxonomy" id="384"/>
    <lineage>
        <taxon>Bacteria</taxon>
        <taxon>Pseudomonadati</taxon>
        <taxon>Pseudomonadota</taxon>
        <taxon>Alphaproteobacteria</taxon>
        <taxon>Hyphomicrobiales</taxon>
        <taxon>Rhizobiaceae</taxon>
        <taxon>Rhizobium/Agrobacterium group</taxon>
        <taxon>Rhizobium</taxon>
    </lineage>
</organism>
<evidence type="ECO:0000313" key="1">
    <source>
        <dbReference type="EMBL" id="ANP90075.1"/>
    </source>
</evidence>
<geneLocation type="plasmid" evidence="1 2">
    <name>unnamed7</name>
</geneLocation>
<reference evidence="1 2" key="1">
    <citation type="submission" date="2016-06" db="EMBL/GenBank/DDBJ databases">
        <title>Microsymbionts genomes from the relict species Vavilovia formosa.</title>
        <authorList>
            <person name="Chirak E."/>
            <person name="Kimeklis A."/>
            <person name="Andronov E."/>
        </authorList>
    </citation>
    <scope>NUCLEOTIDE SEQUENCE [LARGE SCALE GENOMIC DNA]</scope>
    <source>
        <strain evidence="1 2">Vaf10</strain>
        <plasmid evidence="2">Plasmid unnamed7</plasmid>
    </source>
</reference>
<dbReference type="RefSeq" id="WP_065283588.1">
    <property type="nucleotide sequence ID" value="NZ_CP016288.1"/>
</dbReference>
<dbReference type="AlphaFoldDB" id="A0A1B1CJX8"/>
<evidence type="ECO:0000313" key="2">
    <source>
        <dbReference type="Proteomes" id="UP000092691"/>
    </source>
</evidence>
<gene>
    <name evidence="1" type="ORF">BA011_39755</name>
</gene>